<dbReference type="GO" id="GO:0004527">
    <property type="term" value="F:exonuclease activity"/>
    <property type="evidence" value="ECO:0007669"/>
    <property type="project" value="UniProtKB-KW"/>
</dbReference>
<dbReference type="GO" id="GO:0016887">
    <property type="term" value="F:ATP hydrolysis activity"/>
    <property type="evidence" value="ECO:0007669"/>
    <property type="project" value="InterPro"/>
</dbReference>
<feature type="compositionally biased region" description="Low complexity" evidence="5">
    <location>
        <begin position="104"/>
        <end position="113"/>
    </location>
</feature>
<evidence type="ECO:0000313" key="8">
    <source>
        <dbReference type="Proteomes" id="UP000221394"/>
    </source>
</evidence>
<name>A0A2A9EET5_9MICO</name>
<dbReference type="EMBL" id="PDJH01000001">
    <property type="protein sequence ID" value="PFG36795.1"/>
    <property type="molecule type" value="Genomic_DNA"/>
</dbReference>
<dbReference type="GO" id="GO:0006302">
    <property type="term" value="P:double-strand break repair"/>
    <property type="evidence" value="ECO:0007669"/>
    <property type="project" value="InterPro"/>
</dbReference>
<comment type="caution">
    <text evidence="7">The sequence shown here is derived from an EMBL/GenBank/DDBJ whole genome shotgun (WGS) entry which is preliminary data.</text>
</comment>
<evidence type="ECO:0000259" key="6">
    <source>
        <dbReference type="Pfam" id="PF13476"/>
    </source>
</evidence>
<keyword evidence="8" id="KW-1185">Reference proteome</keyword>
<dbReference type="OrthoDB" id="9795626at2"/>
<evidence type="ECO:0000256" key="4">
    <source>
        <dbReference type="SAM" id="Coils"/>
    </source>
</evidence>
<evidence type="ECO:0000256" key="3">
    <source>
        <dbReference type="ARBA" id="ARBA00013368"/>
    </source>
</evidence>
<organism evidence="7 8">
    <name type="scientific">Flavimobilis soli</name>
    <dbReference type="NCBI Taxonomy" id="442709"/>
    <lineage>
        <taxon>Bacteria</taxon>
        <taxon>Bacillati</taxon>
        <taxon>Actinomycetota</taxon>
        <taxon>Actinomycetes</taxon>
        <taxon>Micrococcales</taxon>
        <taxon>Jonesiaceae</taxon>
        <taxon>Flavimobilis</taxon>
    </lineage>
</organism>
<dbReference type="AlphaFoldDB" id="A0A2A9EET5"/>
<protein>
    <recommendedName>
        <fullName evidence="3">Nuclease SbcCD subunit C</fullName>
    </recommendedName>
</protein>
<evidence type="ECO:0000256" key="2">
    <source>
        <dbReference type="ARBA" id="ARBA00011322"/>
    </source>
</evidence>
<feature type="domain" description="Rad50/SbcC-type AAA" evidence="6">
    <location>
        <begin position="5"/>
        <end position="217"/>
    </location>
</feature>
<keyword evidence="7" id="KW-0269">Exonuclease</keyword>
<dbReference type="RefSeq" id="WP_098457939.1">
    <property type="nucleotide sequence ID" value="NZ_PDJH01000001.1"/>
</dbReference>
<dbReference type="InterPro" id="IPR027417">
    <property type="entry name" value="P-loop_NTPase"/>
</dbReference>
<accession>A0A2A9EET5</accession>
<keyword evidence="7" id="KW-0378">Hydrolase</keyword>
<keyword evidence="7" id="KW-0540">Nuclease</keyword>
<evidence type="ECO:0000256" key="5">
    <source>
        <dbReference type="SAM" id="MobiDB-lite"/>
    </source>
</evidence>
<dbReference type="PANTHER" id="PTHR32114:SF2">
    <property type="entry name" value="ABC TRANSPORTER ABCH.3"/>
    <property type="match status" value="1"/>
</dbReference>
<gene>
    <name evidence="7" type="ORF">ATL41_1534</name>
</gene>
<feature type="region of interest" description="Disordered" evidence="5">
    <location>
        <begin position="94"/>
        <end position="113"/>
    </location>
</feature>
<dbReference type="PANTHER" id="PTHR32114">
    <property type="entry name" value="ABC TRANSPORTER ABCH.3"/>
    <property type="match status" value="1"/>
</dbReference>
<feature type="coiled-coil region" evidence="4">
    <location>
        <begin position="568"/>
        <end position="602"/>
    </location>
</feature>
<sequence>MQLRSLTIQAIGPFKDAFTIDFARLAEGGLFLLEGPTGAGKSTIIDAIVFALYGKVASAGASDDRLRSTHVGPEVESFVDLVLEVPAGVYRVRRSPAYDRPKQRGTGTTRQQTKVNLWQLSAADADALDTSRDPGDQAPGQLLSSRADEVGDAIGRILGLSREQFVQTIVLPQGEFASFLRAKPEDRSALLQRVFGTEIYQRIQNELVEARKEADRRVLAAEQSIGRAAATFIEAARLEPEERDAVAGLAGSVVGAAELTAAIDGHLATLGAEHERLTAACAVSATAHSEASERHVAAVTTHRLVVARHELHARRDELAAGATEHAARVQRLDAARRAAVVLPRLDELELAAGTLAKAATTLENALVDAHEHPVLHSWLTATQRDDAPVPGDETLRSEIDERRARAGELRRLVTIERGLTERAVTLDARDEAVAELRQALATSESALAERPAQRLVLAAQAGEATTTAALVDARRGALTTAENRLAAARAVDALAPTIEAADAIVVKTATDAAAAVDREARLRRARIDGIAGELATQLVPGEPCAVCGGTEHPAPATVGADHVSPEQVDAAAADRENAERALADARDARAHLDAELARLRAAAGDATTADALAAVETARAALTEAEAAVTTLATVTAAIEAHDAETARMRAEAAALESRIAAEAAAVTEQRTVLEQDRDAVREARADAETDHLARDADDDGVTLAHVRDDLELQSRLLEHLLEASSDQRRAHEAHTRLAAAAQAALAEEKFDDASAARAAALDKAEHERLAAQVAEVEHAQAAVRDGLARPEIAALPDELTVDQTADALTQAEAVLAAAAEALEQDKHLVALTEDTLSRARTAAGGVQAALDASRAEREALAPVIRMANLASAATADNSAALTLSTYVLARRFDDVLAAANDRLRQMSSGRYEVQRSTEKESRGGRRLGLSLRIVDHTTETAREPATLSGGETFYVSLCLALGLADVVTAESGGIDLGTLFVDEGFGSLDPATLDLVMAELGKLRAGGRTVGVVSHVEAMKSAIADRISVRRAPDGSSRITVLAGA</sequence>
<dbReference type="Pfam" id="PF13476">
    <property type="entry name" value="AAA_23"/>
    <property type="match status" value="1"/>
</dbReference>
<dbReference type="Proteomes" id="UP000221394">
    <property type="component" value="Unassembled WGS sequence"/>
</dbReference>
<comment type="similarity">
    <text evidence="1">Belongs to the SMC family. SbcC subfamily.</text>
</comment>
<dbReference type="InterPro" id="IPR038729">
    <property type="entry name" value="Rad50/SbcC_AAA"/>
</dbReference>
<evidence type="ECO:0000256" key="1">
    <source>
        <dbReference type="ARBA" id="ARBA00006930"/>
    </source>
</evidence>
<dbReference type="SUPFAM" id="SSF52540">
    <property type="entry name" value="P-loop containing nucleoside triphosphate hydrolases"/>
    <property type="match status" value="1"/>
</dbReference>
<keyword evidence="4" id="KW-0175">Coiled coil</keyword>
<evidence type="ECO:0000313" key="7">
    <source>
        <dbReference type="EMBL" id="PFG36795.1"/>
    </source>
</evidence>
<dbReference type="Gene3D" id="3.40.50.300">
    <property type="entry name" value="P-loop containing nucleotide triphosphate hydrolases"/>
    <property type="match status" value="2"/>
</dbReference>
<comment type="subunit">
    <text evidence="2">Heterodimer of SbcC and SbcD.</text>
</comment>
<reference evidence="7 8" key="1">
    <citation type="submission" date="2017-10" db="EMBL/GenBank/DDBJ databases">
        <title>Sequencing the genomes of 1000 actinobacteria strains.</title>
        <authorList>
            <person name="Klenk H.-P."/>
        </authorList>
    </citation>
    <scope>NUCLEOTIDE SEQUENCE [LARGE SCALE GENOMIC DNA]</scope>
    <source>
        <strain evidence="7 8">DSM 21574</strain>
    </source>
</reference>
<proteinExistence type="inferred from homology"/>